<evidence type="ECO:0000256" key="1">
    <source>
        <dbReference type="SAM" id="Phobius"/>
    </source>
</evidence>
<dbReference type="GO" id="GO:0016705">
    <property type="term" value="F:oxidoreductase activity, acting on paired donors, with incorporation or reduction of molecular oxygen"/>
    <property type="evidence" value="ECO:0007669"/>
    <property type="project" value="InterPro"/>
</dbReference>
<dbReference type="GO" id="GO:0004497">
    <property type="term" value="F:monooxygenase activity"/>
    <property type="evidence" value="ECO:0007669"/>
    <property type="project" value="InterPro"/>
</dbReference>
<keyword evidence="1" id="KW-0472">Membrane</keyword>
<keyword evidence="3" id="KW-1185">Reference proteome</keyword>
<proteinExistence type="predicted"/>
<dbReference type="PANTHER" id="PTHR47952">
    <property type="entry name" value="TRYPTAMINE 5-HYDROXYLASE"/>
    <property type="match status" value="1"/>
</dbReference>
<gene>
    <name evidence="2" type="ORF">HanXRQr2_Chr09g0407511</name>
</gene>
<dbReference type="PANTHER" id="PTHR47952:SF3">
    <property type="entry name" value="CYTOCHROME P450 71B3-LIKE"/>
    <property type="match status" value="1"/>
</dbReference>
<dbReference type="Proteomes" id="UP000215914">
    <property type="component" value="Unassembled WGS sequence"/>
</dbReference>
<dbReference type="Gene3D" id="1.10.630.10">
    <property type="entry name" value="Cytochrome P450"/>
    <property type="match status" value="1"/>
</dbReference>
<evidence type="ECO:0000313" key="3">
    <source>
        <dbReference type="Proteomes" id="UP000215914"/>
    </source>
</evidence>
<comment type="caution">
    <text evidence="2">The sequence shown here is derived from an EMBL/GenBank/DDBJ whole genome shotgun (WGS) entry which is preliminary data.</text>
</comment>
<keyword evidence="1" id="KW-1133">Transmembrane helix</keyword>
<dbReference type="EMBL" id="MNCJ02000324">
    <property type="protein sequence ID" value="KAF5792576.1"/>
    <property type="molecule type" value="Genomic_DNA"/>
</dbReference>
<protein>
    <submittedName>
        <fullName evidence="2">Cytochrome P450 superfamily</fullName>
    </submittedName>
</protein>
<organism evidence="2 3">
    <name type="scientific">Helianthus annuus</name>
    <name type="common">Common sunflower</name>
    <dbReference type="NCBI Taxonomy" id="4232"/>
    <lineage>
        <taxon>Eukaryota</taxon>
        <taxon>Viridiplantae</taxon>
        <taxon>Streptophyta</taxon>
        <taxon>Embryophyta</taxon>
        <taxon>Tracheophyta</taxon>
        <taxon>Spermatophyta</taxon>
        <taxon>Magnoliopsida</taxon>
        <taxon>eudicotyledons</taxon>
        <taxon>Gunneridae</taxon>
        <taxon>Pentapetalae</taxon>
        <taxon>asterids</taxon>
        <taxon>campanulids</taxon>
        <taxon>Asterales</taxon>
        <taxon>Asteraceae</taxon>
        <taxon>Asteroideae</taxon>
        <taxon>Heliantheae alliance</taxon>
        <taxon>Heliantheae</taxon>
        <taxon>Helianthus</taxon>
    </lineage>
</organism>
<dbReference type="SUPFAM" id="SSF48264">
    <property type="entry name" value="Cytochrome P450"/>
    <property type="match status" value="1"/>
</dbReference>
<accession>A0A9K3NA25</accession>
<sequence>MCPGMLMGVVMVELLLANLLYLFDWGLPHGMQKDDIDLDAMPGVTIHKKNELCLIAHEYI</sequence>
<dbReference type="GO" id="GO:0005506">
    <property type="term" value="F:iron ion binding"/>
    <property type="evidence" value="ECO:0007669"/>
    <property type="project" value="InterPro"/>
</dbReference>
<dbReference type="GO" id="GO:0020037">
    <property type="term" value="F:heme binding"/>
    <property type="evidence" value="ECO:0007669"/>
    <property type="project" value="InterPro"/>
</dbReference>
<reference evidence="2" key="2">
    <citation type="submission" date="2020-06" db="EMBL/GenBank/DDBJ databases">
        <title>Helianthus annuus Genome sequencing and assembly Release 2.</title>
        <authorList>
            <person name="Gouzy J."/>
            <person name="Langlade N."/>
            <person name="Munos S."/>
        </authorList>
    </citation>
    <scope>NUCLEOTIDE SEQUENCE</scope>
    <source>
        <tissue evidence="2">Leaves</tissue>
    </source>
</reference>
<dbReference type="InterPro" id="IPR036396">
    <property type="entry name" value="Cyt_P450_sf"/>
</dbReference>
<dbReference type="AlphaFoldDB" id="A0A9K3NA25"/>
<feature type="transmembrane region" description="Helical" evidence="1">
    <location>
        <begin position="6"/>
        <end position="23"/>
    </location>
</feature>
<evidence type="ECO:0000313" key="2">
    <source>
        <dbReference type="EMBL" id="KAF5792576.1"/>
    </source>
</evidence>
<keyword evidence="1" id="KW-0812">Transmembrane</keyword>
<reference evidence="2" key="1">
    <citation type="journal article" date="2017" name="Nature">
        <title>The sunflower genome provides insights into oil metabolism, flowering and Asterid evolution.</title>
        <authorList>
            <person name="Badouin H."/>
            <person name="Gouzy J."/>
            <person name="Grassa C.J."/>
            <person name="Murat F."/>
            <person name="Staton S.E."/>
            <person name="Cottret L."/>
            <person name="Lelandais-Briere C."/>
            <person name="Owens G.L."/>
            <person name="Carrere S."/>
            <person name="Mayjonade B."/>
            <person name="Legrand L."/>
            <person name="Gill N."/>
            <person name="Kane N.C."/>
            <person name="Bowers J.E."/>
            <person name="Hubner S."/>
            <person name="Bellec A."/>
            <person name="Berard A."/>
            <person name="Berges H."/>
            <person name="Blanchet N."/>
            <person name="Boniface M.C."/>
            <person name="Brunel D."/>
            <person name="Catrice O."/>
            <person name="Chaidir N."/>
            <person name="Claudel C."/>
            <person name="Donnadieu C."/>
            <person name="Faraut T."/>
            <person name="Fievet G."/>
            <person name="Helmstetter N."/>
            <person name="King M."/>
            <person name="Knapp S.J."/>
            <person name="Lai Z."/>
            <person name="Le Paslier M.C."/>
            <person name="Lippi Y."/>
            <person name="Lorenzon L."/>
            <person name="Mandel J.R."/>
            <person name="Marage G."/>
            <person name="Marchand G."/>
            <person name="Marquand E."/>
            <person name="Bret-Mestries E."/>
            <person name="Morien E."/>
            <person name="Nambeesan S."/>
            <person name="Nguyen T."/>
            <person name="Pegot-Espagnet P."/>
            <person name="Pouilly N."/>
            <person name="Raftis F."/>
            <person name="Sallet E."/>
            <person name="Schiex T."/>
            <person name="Thomas J."/>
            <person name="Vandecasteele C."/>
            <person name="Vares D."/>
            <person name="Vear F."/>
            <person name="Vautrin S."/>
            <person name="Crespi M."/>
            <person name="Mangin B."/>
            <person name="Burke J.M."/>
            <person name="Salse J."/>
            <person name="Munos S."/>
            <person name="Vincourt P."/>
            <person name="Rieseberg L.H."/>
            <person name="Langlade N.B."/>
        </authorList>
    </citation>
    <scope>NUCLEOTIDE SEQUENCE</scope>
    <source>
        <tissue evidence="2">Leaves</tissue>
    </source>
</reference>
<name>A0A9K3NA25_HELAN</name>
<dbReference type="Gramene" id="mRNA:HanXRQr2_Chr09g0407511">
    <property type="protein sequence ID" value="CDS:HanXRQr2_Chr09g0407511.1"/>
    <property type="gene ID" value="HanXRQr2_Chr09g0407511"/>
</dbReference>